<comment type="caution">
    <text evidence="3">The sequence shown here is derived from an EMBL/GenBank/DDBJ whole genome shotgun (WGS) entry which is preliminary data.</text>
</comment>
<gene>
    <name evidence="3" type="ORF">DI536_31970</name>
</gene>
<keyword evidence="2" id="KW-0472">Membrane</keyword>
<evidence type="ECO:0000313" key="3">
    <source>
        <dbReference type="EMBL" id="PZR05669.1"/>
    </source>
</evidence>
<dbReference type="AlphaFoldDB" id="A0A2W5SR14"/>
<feature type="compositionally biased region" description="Low complexity" evidence="1">
    <location>
        <begin position="71"/>
        <end position="81"/>
    </location>
</feature>
<name>A0A2W5SR14_9BACT</name>
<keyword evidence="2" id="KW-0812">Transmembrane</keyword>
<sequence>MTRLLSAIHLSDPSSLKRALTTGISAVMLITINPFLLKAGLAPLSDGVIASVAGVVAIYVLQSGLKSRATASASHTAHDASNVIKPKTPAR</sequence>
<evidence type="ECO:0000313" key="4">
    <source>
        <dbReference type="Proteomes" id="UP000249061"/>
    </source>
</evidence>
<protein>
    <submittedName>
        <fullName evidence="3">Uncharacterized protein</fullName>
    </submittedName>
</protein>
<reference evidence="3 4" key="1">
    <citation type="submission" date="2017-08" db="EMBL/GenBank/DDBJ databases">
        <title>Infants hospitalized years apart are colonized by the same room-sourced microbial strains.</title>
        <authorList>
            <person name="Brooks B."/>
            <person name="Olm M.R."/>
            <person name="Firek B.A."/>
            <person name="Baker R."/>
            <person name="Thomas B.C."/>
            <person name="Morowitz M.J."/>
            <person name="Banfield J.F."/>
        </authorList>
    </citation>
    <scope>NUCLEOTIDE SEQUENCE [LARGE SCALE GENOMIC DNA]</scope>
    <source>
        <strain evidence="3">S2_003_000_R2_14</strain>
    </source>
</reference>
<evidence type="ECO:0000256" key="1">
    <source>
        <dbReference type="SAM" id="MobiDB-lite"/>
    </source>
</evidence>
<accession>A0A2W5SR14</accession>
<feature type="region of interest" description="Disordered" evidence="1">
    <location>
        <begin position="71"/>
        <end position="91"/>
    </location>
</feature>
<organism evidence="3 4">
    <name type="scientific">Archangium gephyra</name>
    <dbReference type="NCBI Taxonomy" id="48"/>
    <lineage>
        <taxon>Bacteria</taxon>
        <taxon>Pseudomonadati</taxon>
        <taxon>Myxococcota</taxon>
        <taxon>Myxococcia</taxon>
        <taxon>Myxococcales</taxon>
        <taxon>Cystobacterineae</taxon>
        <taxon>Archangiaceae</taxon>
        <taxon>Archangium</taxon>
    </lineage>
</organism>
<dbReference type="EMBL" id="QFQP01000043">
    <property type="protein sequence ID" value="PZR05669.1"/>
    <property type="molecule type" value="Genomic_DNA"/>
</dbReference>
<dbReference type="Proteomes" id="UP000249061">
    <property type="component" value="Unassembled WGS sequence"/>
</dbReference>
<feature type="transmembrane region" description="Helical" evidence="2">
    <location>
        <begin position="43"/>
        <end position="61"/>
    </location>
</feature>
<keyword evidence="2" id="KW-1133">Transmembrane helix</keyword>
<evidence type="ECO:0000256" key="2">
    <source>
        <dbReference type="SAM" id="Phobius"/>
    </source>
</evidence>
<proteinExistence type="predicted"/>